<evidence type="ECO:0000256" key="3">
    <source>
        <dbReference type="ARBA" id="ARBA00022475"/>
    </source>
</evidence>
<feature type="transmembrane region" description="Helical" evidence="9">
    <location>
        <begin position="555"/>
        <end position="577"/>
    </location>
</feature>
<feature type="transmembrane region" description="Helical" evidence="9">
    <location>
        <begin position="309"/>
        <end position="329"/>
    </location>
</feature>
<accession>A0ABN7AB38</accession>
<keyword evidence="4 9" id="KW-0812">Transmembrane</keyword>
<feature type="transmembrane region" description="Helical" evidence="9">
    <location>
        <begin position="373"/>
        <end position="396"/>
    </location>
</feature>
<sequence length="587" mass="66245">MCNVLVDCSVLQVVLKYFESKNIGAVNSFICQNSVQQKVDSTLLMTESLISIPRKEEDIAFMLRAQHHVIGIVADLSCPHTLEILDMISRHRLFNNSYAVALIAQDIETQKTLTMLERFRISLDSDIAIFTSEDIVEVHRIKNNWPLIFSSIGKWDSSGELNLTIAPPRWNLNGTTIKAVSVVKEFDIQLFGAKEFFDFNYHPTVDGLSRHMCSISRYMEFMNNFRTDLTPVPDWGYLNETTGGFNNNTMFGLLEREEIELGLTASWLNSKRARVGVFAPTFHSYSSSIVFRHPPAGTSISALAKPLSLGSWLIMFMFVFFQLLCLYSIRRSSVADEPAEDKLSSSLLQICGIFCLQGVGIDSNKIPTRILSLTIQVMALMMYSYYGATIVGFLLLPTPRTITSVDRLLDTSIDLWVENTSFHKQHFKSVVAAMATKYYEEGIKKKNKFIDRTIGLQMVQKGGAALYGVTTSLHDVIRGMFKSSEICSLQYLDVLNTQSTFAIMKRSPYREVFLRSLIRLVEHGFSDYEEKKWHAQRPTCVGSEANAAVKLEATFIALMIFTAGLLLALSFFTIELLHGNRTLKKGK</sequence>
<proteinExistence type="inferred from homology"/>
<dbReference type="Gene3D" id="1.10.287.70">
    <property type="match status" value="1"/>
</dbReference>
<dbReference type="InterPro" id="IPR001320">
    <property type="entry name" value="Iontro_rcpt_C"/>
</dbReference>
<evidence type="ECO:0000259" key="10">
    <source>
        <dbReference type="Pfam" id="PF00060"/>
    </source>
</evidence>
<evidence type="ECO:0000259" key="11">
    <source>
        <dbReference type="Pfam" id="PF24576"/>
    </source>
</evidence>
<dbReference type="Pfam" id="PF00060">
    <property type="entry name" value="Lig_chan"/>
    <property type="match status" value="1"/>
</dbReference>
<comment type="subcellular location">
    <subcellularLocation>
        <location evidence="1">Cell membrane</location>
        <topology evidence="1">Multi-pass membrane protein</topology>
    </subcellularLocation>
</comment>
<reference evidence="12 13" key="1">
    <citation type="submission" date="2023-09" db="EMBL/GenBank/DDBJ databases">
        <title>Nesidiocoris tenuis whole genome shotgun sequence.</title>
        <authorList>
            <person name="Shibata T."/>
            <person name="Shimoda M."/>
            <person name="Kobayashi T."/>
            <person name="Uehara T."/>
        </authorList>
    </citation>
    <scope>NUCLEOTIDE SEQUENCE [LARGE SCALE GENOMIC DNA]</scope>
    <source>
        <strain evidence="12 13">Japan</strain>
    </source>
</reference>
<evidence type="ECO:0000256" key="9">
    <source>
        <dbReference type="SAM" id="Phobius"/>
    </source>
</evidence>
<dbReference type="PANTHER" id="PTHR42643">
    <property type="entry name" value="IONOTROPIC RECEPTOR 20A-RELATED"/>
    <property type="match status" value="1"/>
</dbReference>
<keyword evidence="8" id="KW-0325">Glycoprotein</keyword>
<gene>
    <name evidence="12" type="ORF">NTJ_00872</name>
</gene>
<evidence type="ECO:0000256" key="4">
    <source>
        <dbReference type="ARBA" id="ARBA00022692"/>
    </source>
</evidence>
<dbReference type="EMBL" id="AP028909">
    <property type="protein sequence ID" value="BES88066.1"/>
    <property type="molecule type" value="Genomic_DNA"/>
</dbReference>
<keyword evidence="13" id="KW-1185">Reference proteome</keyword>
<dbReference type="PANTHER" id="PTHR42643:SF33">
    <property type="entry name" value="GLUTAMATE RECEPTOR 2-LIKE PROTEIN"/>
    <property type="match status" value="1"/>
</dbReference>
<evidence type="ECO:0000313" key="12">
    <source>
        <dbReference type="EMBL" id="BES88066.1"/>
    </source>
</evidence>
<feature type="domain" description="Ionotropic glutamate receptor C-terminal" evidence="10">
    <location>
        <begin position="311"/>
        <end position="457"/>
    </location>
</feature>
<comment type="similarity">
    <text evidence="2">Belongs to the glutamate-gated ion channel (TC 1.A.10.1) family.</text>
</comment>
<evidence type="ECO:0000256" key="6">
    <source>
        <dbReference type="ARBA" id="ARBA00023136"/>
    </source>
</evidence>
<keyword evidence="6 9" id="KW-0472">Membrane</keyword>
<dbReference type="InterPro" id="IPR057074">
    <property type="entry name" value="IR75A_N"/>
</dbReference>
<keyword evidence="3" id="KW-1003">Cell membrane</keyword>
<evidence type="ECO:0000313" key="13">
    <source>
        <dbReference type="Proteomes" id="UP001307889"/>
    </source>
</evidence>
<feature type="domain" description="Ionotropic receptor 75a N-terminal" evidence="11">
    <location>
        <begin position="11"/>
        <end position="182"/>
    </location>
</feature>
<evidence type="ECO:0000256" key="8">
    <source>
        <dbReference type="ARBA" id="ARBA00023180"/>
    </source>
</evidence>
<organism evidence="12 13">
    <name type="scientific">Nesidiocoris tenuis</name>
    <dbReference type="NCBI Taxonomy" id="355587"/>
    <lineage>
        <taxon>Eukaryota</taxon>
        <taxon>Metazoa</taxon>
        <taxon>Ecdysozoa</taxon>
        <taxon>Arthropoda</taxon>
        <taxon>Hexapoda</taxon>
        <taxon>Insecta</taxon>
        <taxon>Pterygota</taxon>
        <taxon>Neoptera</taxon>
        <taxon>Paraneoptera</taxon>
        <taxon>Hemiptera</taxon>
        <taxon>Heteroptera</taxon>
        <taxon>Panheteroptera</taxon>
        <taxon>Cimicomorpha</taxon>
        <taxon>Miridae</taxon>
        <taxon>Dicyphina</taxon>
        <taxon>Nesidiocoris</taxon>
    </lineage>
</organism>
<dbReference type="Proteomes" id="UP001307889">
    <property type="component" value="Chromosome 1"/>
</dbReference>
<dbReference type="SUPFAM" id="SSF53850">
    <property type="entry name" value="Periplasmic binding protein-like II"/>
    <property type="match status" value="1"/>
</dbReference>
<dbReference type="Pfam" id="PF24576">
    <property type="entry name" value="IR75A_N"/>
    <property type="match status" value="1"/>
</dbReference>
<evidence type="ECO:0000256" key="2">
    <source>
        <dbReference type="ARBA" id="ARBA00008685"/>
    </source>
</evidence>
<evidence type="ECO:0000256" key="1">
    <source>
        <dbReference type="ARBA" id="ARBA00004651"/>
    </source>
</evidence>
<evidence type="ECO:0000256" key="7">
    <source>
        <dbReference type="ARBA" id="ARBA00023170"/>
    </source>
</evidence>
<dbReference type="InterPro" id="IPR052192">
    <property type="entry name" value="Insect_Ionotropic_Sensory_Rcpt"/>
</dbReference>
<name>A0ABN7AB38_9HEMI</name>
<keyword evidence="7" id="KW-0675">Receptor</keyword>
<protein>
    <submittedName>
        <fullName evidence="12">Ligand-gated ion channel</fullName>
    </submittedName>
</protein>
<keyword evidence="5 9" id="KW-1133">Transmembrane helix</keyword>
<evidence type="ECO:0000256" key="5">
    <source>
        <dbReference type="ARBA" id="ARBA00022989"/>
    </source>
</evidence>